<feature type="region of interest" description="Disordered" evidence="1">
    <location>
        <begin position="23"/>
        <end position="58"/>
    </location>
</feature>
<evidence type="ECO:0000256" key="2">
    <source>
        <dbReference type="SAM" id="Phobius"/>
    </source>
</evidence>
<feature type="transmembrane region" description="Helical" evidence="2">
    <location>
        <begin position="96"/>
        <end position="118"/>
    </location>
</feature>
<dbReference type="Proteomes" id="UP000735302">
    <property type="component" value="Unassembled WGS sequence"/>
</dbReference>
<evidence type="ECO:0000256" key="1">
    <source>
        <dbReference type="SAM" id="MobiDB-lite"/>
    </source>
</evidence>
<organism evidence="4 5">
    <name type="scientific">Plakobranchus ocellatus</name>
    <dbReference type="NCBI Taxonomy" id="259542"/>
    <lineage>
        <taxon>Eukaryota</taxon>
        <taxon>Metazoa</taxon>
        <taxon>Spiralia</taxon>
        <taxon>Lophotrochozoa</taxon>
        <taxon>Mollusca</taxon>
        <taxon>Gastropoda</taxon>
        <taxon>Heterobranchia</taxon>
        <taxon>Euthyneura</taxon>
        <taxon>Panpulmonata</taxon>
        <taxon>Sacoglossa</taxon>
        <taxon>Placobranchoidea</taxon>
        <taxon>Plakobranchidae</taxon>
        <taxon>Plakobranchus</taxon>
    </lineage>
</organism>
<dbReference type="PANTHER" id="PTHR28556">
    <property type="entry name" value="TRANSMEMBRANE PROTEIN 106B"/>
    <property type="match status" value="1"/>
</dbReference>
<evidence type="ECO:0000259" key="3">
    <source>
        <dbReference type="Pfam" id="PF21002"/>
    </source>
</evidence>
<feature type="non-terminal residue" evidence="4">
    <location>
        <position position="1"/>
    </location>
</feature>
<evidence type="ECO:0000313" key="5">
    <source>
        <dbReference type="Proteomes" id="UP000735302"/>
    </source>
</evidence>
<keyword evidence="5" id="KW-1185">Reference proteome</keyword>
<name>A0AAV4B0V1_9GAST</name>
<comment type="caution">
    <text evidence="4">The sequence shown here is derived from an EMBL/GenBank/DDBJ whole genome shotgun (WGS) entry which is preliminary data.</text>
</comment>
<keyword evidence="2 4" id="KW-0812">Transmembrane</keyword>
<keyword evidence="2" id="KW-1133">Transmembrane helix</keyword>
<proteinExistence type="predicted"/>
<reference evidence="4 5" key="1">
    <citation type="journal article" date="2021" name="Elife">
        <title>Chloroplast acquisition without the gene transfer in kleptoplastic sea slugs, Plakobranchus ocellatus.</title>
        <authorList>
            <person name="Maeda T."/>
            <person name="Takahashi S."/>
            <person name="Yoshida T."/>
            <person name="Shimamura S."/>
            <person name="Takaki Y."/>
            <person name="Nagai Y."/>
            <person name="Toyoda A."/>
            <person name="Suzuki Y."/>
            <person name="Arimoto A."/>
            <person name="Ishii H."/>
            <person name="Satoh N."/>
            <person name="Nishiyama T."/>
            <person name="Hasebe M."/>
            <person name="Maruyama T."/>
            <person name="Minagawa J."/>
            <person name="Obokata J."/>
            <person name="Shigenobu S."/>
        </authorList>
    </citation>
    <scope>NUCLEOTIDE SEQUENCE [LARGE SCALE GENOMIC DNA]</scope>
</reference>
<feature type="domain" description="Transmembrane protein 106 N-terminal" evidence="3">
    <location>
        <begin position="45"/>
        <end position="95"/>
    </location>
</feature>
<feature type="compositionally biased region" description="Polar residues" evidence="1">
    <location>
        <begin position="37"/>
        <end position="54"/>
    </location>
</feature>
<dbReference type="InterPro" id="IPR009790">
    <property type="entry name" value="TMEM106"/>
</dbReference>
<dbReference type="EMBL" id="BLXT01004526">
    <property type="protein sequence ID" value="GFO14136.1"/>
    <property type="molecule type" value="Genomic_DNA"/>
</dbReference>
<dbReference type="AlphaFoldDB" id="A0AAV4B0V1"/>
<keyword evidence="2" id="KW-0472">Membrane</keyword>
<dbReference type="Pfam" id="PF21002">
    <property type="entry name" value="TMEM106_N"/>
    <property type="match status" value="1"/>
</dbReference>
<accession>A0AAV4B0V1</accession>
<dbReference type="PANTHER" id="PTHR28556:SF4">
    <property type="entry name" value="TRANSMEMBRANE PROTEIN 106A"/>
    <property type="match status" value="1"/>
</dbReference>
<evidence type="ECO:0000313" key="4">
    <source>
        <dbReference type="EMBL" id="GFO14136.1"/>
    </source>
</evidence>
<sequence>NTFKDTEMYKTCSKLPQVLRGRTYSPMEEEGVPSARSPMNSPGTETSNGSVAHSSSRKNVRCPTCNGIGWVRKEEEGQLVALIPLNDQRLKPRRTVVYVLLAVALCLVTGGLCCFFLYPRDVRLDSNRPLLQPPIVNFTDTAVVFRVTNYFNLTNDNFYPTPIKSMSVSAMMYKKQLASNKWRGNTKVKREVPSRSRLSLPINITFRFSKKTEPNLV</sequence>
<gene>
    <name evidence="4" type="ORF">PoB_004064100</name>
</gene>
<protein>
    <submittedName>
        <fullName evidence="4">Transmembrane protein 106a</fullName>
    </submittedName>
</protein>
<dbReference type="InterPro" id="IPR048511">
    <property type="entry name" value="TMEM106_N"/>
</dbReference>